<name>A0A1A6FXQ8_NEOLE</name>
<dbReference type="PANTHER" id="PTHR24147">
    <property type="entry name" value="ANKYRIN REPEAT DOMAIN 36-RELATED"/>
    <property type="match status" value="1"/>
</dbReference>
<dbReference type="InterPro" id="IPR002110">
    <property type="entry name" value="Ankyrin_rpt"/>
</dbReference>
<reference evidence="2 3" key="1">
    <citation type="submission" date="2016-06" db="EMBL/GenBank/DDBJ databases">
        <title>The Draft Genome Sequence and Annotation of the Desert Woodrat Neotoma lepida.</title>
        <authorList>
            <person name="Campbell M."/>
            <person name="Oakeson K.F."/>
            <person name="Yandell M."/>
            <person name="Halpert J.R."/>
            <person name="Dearing D."/>
        </authorList>
    </citation>
    <scope>NUCLEOTIDE SEQUENCE [LARGE SCALE GENOMIC DNA]</scope>
    <source>
        <strain evidence="2">417</strain>
        <tissue evidence="2">Liver</tissue>
    </source>
</reference>
<dbReference type="EMBL" id="LZPO01111676">
    <property type="protein sequence ID" value="OBS58701.1"/>
    <property type="molecule type" value="Genomic_DNA"/>
</dbReference>
<comment type="caution">
    <text evidence="2">The sequence shown here is derived from an EMBL/GenBank/DDBJ whole genome shotgun (WGS) entry which is preliminary data.</text>
</comment>
<dbReference type="PROSITE" id="PS50088">
    <property type="entry name" value="ANK_REPEAT"/>
    <property type="match status" value="2"/>
</dbReference>
<dbReference type="OrthoDB" id="439236at2759"/>
<dbReference type="InterPro" id="IPR050657">
    <property type="entry name" value="Ankyrin_repeat_domain"/>
</dbReference>
<dbReference type="SMART" id="SM00248">
    <property type="entry name" value="ANK"/>
    <property type="match status" value="2"/>
</dbReference>
<dbReference type="PANTHER" id="PTHR24147:SF69">
    <property type="entry name" value="ANKYRIN REPEAT DOMAIN 36"/>
    <property type="match status" value="1"/>
</dbReference>
<keyword evidence="3" id="KW-1185">Reference proteome</keyword>
<dbReference type="Pfam" id="PF12796">
    <property type="entry name" value="Ank_2"/>
    <property type="match status" value="1"/>
</dbReference>
<dbReference type="PROSITE" id="PS50297">
    <property type="entry name" value="ANK_REP_REGION"/>
    <property type="match status" value="2"/>
</dbReference>
<organism evidence="2 3">
    <name type="scientific">Neotoma lepida</name>
    <name type="common">Desert woodrat</name>
    <dbReference type="NCBI Taxonomy" id="56216"/>
    <lineage>
        <taxon>Eukaryota</taxon>
        <taxon>Metazoa</taxon>
        <taxon>Chordata</taxon>
        <taxon>Craniata</taxon>
        <taxon>Vertebrata</taxon>
        <taxon>Euteleostomi</taxon>
        <taxon>Mammalia</taxon>
        <taxon>Eutheria</taxon>
        <taxon>Euarchontoglires</taxon>
        <taxon>Glires</taxon>
        <taxon>Rodentia</taxon>
        <taxon>Myomorpha</taxon>
        <taxon>Muroidea</taxon>
        <taxon>Cricetidae</taxon>
        <taxon>Neotominae</taxon>
        <taxon>Neotoma</taxon>
    </lineage>
</organism>
<feature type="repeat" description="ANK" evidence="1">
    <location>
        <begin position="31"/>
        <end position="63"/>
    </location>
</feature>
<dbReference type="InterPro" id="IPR036770">
    <property type="entry name" value="Ankyrin_rpt-contain_sf"/>
</dbReference>
<proteinExistence type="predicted"/>
<dbReference type="STRING" id="56216.A0A1A6FXQ8"/>
<evidence type="ECO:0000313" key="3">
    <source>
        <dbReference type="Proteomes" id="UP000092124"/>
    </source>
</evidence>
<keyword evidence="1" id="KW-0040">ANK repeat</keyword>
<dbReference type="AlphaFoldDB" id="A0A1A6FXQ8"/>
<feature type="repeat" description="ANK" evidence="1">
    <location>
        <begin position="1"/>
        <end position="30"/>
    </location>
</feature>
<feature type="non-terminal residue" evidence="2">
    <location>
        <position position="85"/>
    </location>
</feature>
<feature type="non-terminal residue" evidence="2">
    <location>
        <position position="1"/>
    </location>
</feature>
<evidence type="ECO:0000256" key="1">
    <source>
        <dbReference type="PROSITE-ProRule" id="PRU00023"/>
    </source>
</evidence>
<dbReference type="Proteomes" id="UP000092124">
    <property type="component" value="Unassembled WGS sequence"/>
</dbReference>
<accession>A0A1A6FXQ8</accession>
<protein>
    <submittedName>
        <fullName evidence="2">Uncharacterized protein</fullName>
    </submittedName>
</protein>
<gene>
    <name evidence="2" type="ORF">A6R68_10174</name>
</gene>
<evidence type="ECO:0000313" key="2">
    <source>
        <dbReference type="EMBL" id="OBS58701.1"/>
    </source>
</evidence>
<dbReference type="SUPFAM" id="SSF48403">
    <property type="entry name" value="Ankyrin repeat"/>
    <property type="match status" value="1"/>
</dbReference>
<dbReference type="Gene3D" id="1.25.40.20">
    <property type="entry name" value="Ankyrin repeat-containing domain"/>
    <property type="match status" value="1"/>
</dbReference>
<sequence>TALHYACAHGQSEVVTLLLWYTCNIEARDRDESTALIKAAQRQHEECVKILLDKGADSNAVDASQNTALHYTVYNNDTSIATKLL</sequence>